<proteinExistence type="predicted"/>
<dbReference type="RefSeq" id="WP_088449843.1">
    <property type="nucleotide sequence ID" value="NZ_JACHXO010000002.1"/>
</dbReference>
<gene>
    <name evidence="2" type="ORF">FHS28_001333</name>
</gene>
<evidence type="ECO:0000313" key="3">
    <source>
        <dbReference type="Proteomes" id="UP000574369"/>
    </source>
</evidence>
<organism evidence="2 3">
    <name type="scientific">Roseateles terrae</name>
    <dbReference type="NCBI Taxonomy" id="431060"/>
    <lineage>
        <taxon>Bacteria</taxon>
        <taxon>Pseudomonadati</taxon>
        <taxon>Pseudomonadota</taxon>
        <taxon>Betaproteobacteria</taxon>
        <taxon>Burkholderiales</taxon>
        <taxon>Sphaerotilaceae</taxon>
        <taxon>Roseateles</taxon>
    </lineage>
</organism>
<sequence length="304" mass="33841">MRRPIRNPIIPGTRQERTGTVPIIRRARAEISRRFAGLTERVLQLFDGIRTYSVNEASAVLYGLTPEELTALNGELQAALDYWIASGREAAHSFWWSPYVSDASQTGAAQSAANLTRLSEAYAASRSLATIVRSEPYRNRVGLAQVKSYEHWTGQGAQVRAELAQIIGSAVADGRNPKEVKTLIRDRLDVSASKAKAFAQTDITDALRQARWAERDQAEAEFGLNIGLLWTSALLPTTRATHAARHGQVYTSKECREFYAKNGNRYSCHCSQTECLLDDDDKPLLSDTLKAAMAKEKKDWRPTQ</sequence>
<evidence type="ECO:0000313" key="2">
    <source>
        <dbReference type="EMBL" id="MBB3193948.1"/>
    </source>
</evidence>
<evidence type="ECO:0000259" key="1">
    <source>
        <dbReference type="Pfam" id="PF04233"/>
    </source>
</evidence>
<dbReference type="Proteomes" id="UP000574369">
    <property type="component" value="Unassembled WGS sequence"/>
</dbReference>
<accession>A0ABR6GS35</accession>
<reference evidence="2 3" key="1">
    <citation type="submission" date="2020-08" db="EMBL/GenBank/DDBJ databases">
        <title>Genomic Encyclopedia of Type Strains, Phase III (KMG-III): the genomes of soil and plant-associated and newly described type strains.</title>
        <authorList>
            <person name="Whitman W."/>
        </authorList>
    </citation>
    <scope>NUCLEOTIDE SEQUENCE [LARGE SCALE GENOMIC DNA]</scope>
    <source>
        <strain evidence="2 3">CECT 7247</strain>
    </source>
</reference>
<dbReference type="InterPro" id="IPR006528">
    <property type="entry name" value="Phage_head_morphogenesis_dom"/>
</dbReference>
<name>A0ABR6GS35_9BURK</name>
<dbReference type="EMBL" id="JACHXO010000002">
    <property type="protein sequence ID" value="MBB3193948.1"/>
    <property type="molecule type" value="Genomic_DNA"/>
</dbReference>
<feature type="domain" description="Phage head morphogenesis" evidence="1">
    <location>
        <begin position="167"/>
        <end position="272"/>
    </location>
</feature>
<dbReference type="Pfam" id="PF04233">
    <property type="entry name" value="Phage_Mu_F"/>
    <property type="match status" value="1"/>
</dbReference>
<keyword evidence="3" id="KW-1185">Reference proteome</keyword>
<protein>
    <submittedName>
        <fullName evidence="2">Uncharacterized protein with gpF-like domain</fullName>
    </submittedName>
</protein>
<comment type="caution">
    <text evidence="2">The sequence shown here is derived from an EMBL/GenBank/DDBJ whole genome shotgun (WGS) entry which is preliminary data.</text>
</comment>